<dbReference type="AlphaFoldDB" id="A0A6L9SH97"/>
<protein>
    <submittedName>
        <fullName evidence="2">Exo-alpha-sialidase</fullName>
    </submittedName>
</protein>
<name>A0A6L9SH97_9ACTN</name>
<dbReference type="RefSeq" id="WP_163743150.1">
    <property type="nucleotide sequence ID" value="NZ_JAAGOA010000022.1"/>
</dbReference>
<comment type="caution">
    <text evidence="2">The sequence shown here is derived from an EMBL/GenBank/DDBJ whole genome shotgun (WGS) entry which is preliminary data.</text>
</comment>
<keyword evidence="1" id="KW-0732">Signal</keyword>
<feature type="chain" id="PRO_5026738734" evidence="1">
    <location>
        <begin position="24"/>
        <end position="515"/>
    </location>
</feature>
<dbReference type="Gene3D" id="2.120.10.10">
    <property type="match status" value="2"/>
</dbReference>
<dbReference type="InterPro" id="IPR036278">
    <property type="entry name" value="Sialidase_sf"/>
</dbReference>
<accession>A0A6L9SH97</accession>
<evidence type="ECO:0000256" key="1">
    <source>
        <dbReference type="SAM" id="SignalP"/>
    </source>
</evidence>
<gene>
    <name evidence="2" type="ORF">G1H10_25215</name>
</gene>
<organism evidence="2 3">
    <name type="scientific">Phytoactinopolyspora halotolerans</name>
    <dbReference type="NCBI Taxonomy" id="1981512"/>
    <lineage>
        <taxon>Bacteria</taxon>
        <taxon>Bacillati</taxon>
        <taxon>Actinomycetota</taxon>
        <taxon>Actinomycetes</taxon>
        <taxon>Jiangellales</taxon>
        <taxon>Jiangellaceae</taxon>
        <taxon>Phytoactinopolyspora</taxon>
    </lineage>
</organism>
<evidence type="ECO:0000313" key="2">
    <source>
        <dbReference type="EMBL" id="NEE03470.1"/>
    </source>
</evidence>
<dbReference type="CDD" id="cd15482">
    <property type="entry name" value="Sialidase_non-viral"/>
    <property type="match status" value="1"/>
</dbReference>
<keyword evidence="3" id="KW-1185">Reference proteome</keyword>
<reference evidence="2 3" key="1">
    <citation type="submission" date="2020-02" db="EMBL/GenBank/DDBJ databases">
        <authorList>
            <person name="Li X.-J."/>
            <person name="Han X.-M."/>
        </authorList>
    </citation>
    <scope>NUCLEOTIDE SEQUENCE [LARGE SCALE GENOMIC DNA]</scope>
    <source>
        <strain evidence="2 3">CCTCC AB 2017055</strain>
    </source>
</reference>
<proteinExistence type="predicted"/>
<dbReference type="EMBL" id="JAAGOA010000022">
    <property type="protein sequence ID" value="NEE03470.1"/>
    <property type="molecule type" value="Genomic_DNA"/>
</dbReference>
<dbReference type="SUPFAM" id="SSF50939">
    <property type="entry name" value="Sialidases"/>
    <property type="match status" value="1"/>
</dbReference>
<dbReference type="Proteomes" id="UP000475214">
    <property type="component" value="Unassembled WGS sequence"/>
</dbReference>
<sequence>MRRTTLIAAASSLLLAMVAPALAGPFTTGSVVQVSGTSPFDATCGMTPDGGSVFLDSEVEPWVDVSPTDSDIVAGMWQQDRWSNGGSRGNVAGISVDGGTTWQIVAPPNVSECTGGEFDRASDPWVSFAPNGDLHLMHLVLDITPPPGRPGGFGENGMMVQMVPAQAFADGVVDQAEFSEPILIAFNDEGKLHDKNSLTADPTDADLVYAVWDFLDIPPGALIRPDRAVALGFKGAALFSRTTDGGQTWSEPEVLYNPGGINQTIGNQIVVNSDGVLFNFFNEILNFRNDDRGNQFEFNMSLKFSPDKGETWLPRGRPIRFGKIMQAPVTDPDTGEPHRTADVLFDVAVDENSGNLYAVWQDRRFTGVSAVAFTMSTDDGRTWTAPVRVDQTPPDPGNALNQQAFLPSVHVADDGTVAVTYYDFRNNGPGGGTDTDHWFVHCHAATVTCSDPANWNAEVHVAGPFDARQAPFAGGYFLGDYVGLSNAADTFTPFFTQTTATDPANQYYTEVSPAP</sequence>
<feature type="signal peptide" evidence="1">
    <location>
        <begin position="1"/>
        <end position="23"/>
    </location>
</feature>
<evidence type="ECO:0000313" key="3">
    <source>
        <dbReference type="Proteomes" id="UP000475214"/>
    </source>
</evidence>